<keyword evidence="6 7" id="KW-0472">Membrane</keyword>
<evidence type="ECO:0000256" key="4">
    <source>
        <dbReference type="ARBA" id="ARBA00022692"/>
    </source>
</evidence>
<name>A0ABS7FEY9_9NEIS</name>
<proteinExistence type="inferred from homology"/>
<evidence type="ECO:0000313" key="8">
    <source>
        <dbReference type="EMBL" id="MBW8288644.1"/>
    </source>
</evidence>
<feature type="transmembrane region" description="Helical" evidence="7">
    <location>
        <begin position="254"/>
        <end position="274"/>
    </location>
</feature>
<keyword evidence="4 7" id="KW-0812">Transmembrane</keyword>
<evidence type="ECO:0000256" key="5">
    <source>
        <dbReference type="ARBA" id="ARBA00022989"/>
    </source>
</evidence>
<protein>
    <submittedName>
        <fullName evidence="8">Cytochrome d ubiquinol oxidase subunit II</fullName>
    </submittedName>
</protein>
<evidence type="ECO:0000256" key="3">
    <source>
        <dbReference type="ARBA" id="ARBA00022475"/>
    </source>
</evidence>
<feature type="transmembrane region" description="Helical" evidence="7">
    <location>
        <begin position="88"/>
        <end position="106"/>
    </location>
</feature>
<dbReference type="Pfam" id="PF02322">
    <property type="entry name" value="Cyt_bd_oxida_II"/>
    <property type="match status" value="1"/>
</dbReference>
<dbReference type="Proteomes" id="UP000711178">
    <property type="component" value="Unassembled WGS sequence"/>
</dbReference>
<sequence>MTPTSTQDLLSHAWFGIIGLMLLLYVVTDGFDLGVGILSLFQRKQTERDLMIQSIGHVWDANETWLVALGGALFGAFPAAYAMLMTQLYVPVMALIASFMMRGASIEFRHLARGSKAFWDRVFGLGSLLAALAQGLILGRVISGLAPGIQADALVAVTAIGVASGYSLLGATWLVKKTTGQLQNRARRGAVASVCATVLAAIVVSLGTLYFSPVGLGRWQDGGTLHVLMGLGLLAALAFVHVLYAVYTGGEHSPFVGACLLFTASFAGLAISLFPWLVPGKLTIAAAASNSASLAFMLLGIGTVLPIMIGYNLYQYHLFRGKVALAPH</sequence>
<dbReference type="NCBIfam" id="TIGR00203">
    <property type="entry name" value="cydB"/>
    <property type="match status" value="1"/>
</dbReference>
<reference evidence="8 9" key="1">
    <citation type="submission" date="2021-05" db="EMBL/GenBank/DDBJ databases">
        <title>Draft Whole Genome Sequencing Of Biosensor Chromobacterium violaceum Strain CV026 Reveals A Regulatory RNA In Chromobacterium violaceum Phenotype Regulatory Network.</title>
        <authorList>
            <person name="Hong K.W."/>
            <person name="Chan K.G."/>
            <person name="Chang C.-Y."/>
        </authorList>
    </citation>
    <scope>NUCLEOTIDE SEQUENCE [LARGE SCALE GENOMIC DNA]</scope>
    <source>
        <strain evidence="8 9">ATCC 31532</strain>
    </source>
</reference>
<feature type="transmembrane region" description="Helical" evidence="7">
    <location>
        <begin position="294"/>
        <end position="314"/>
    </location>
</feature>
<evidence type="ECO:0000256" key="7">
    <source>
        <dbReference type="SAM" id="Phobius"/>
    </source>
</evidence>
<dbReference type="PANTHER" id="PTHR43141">
    <property type="entry name" value="CYTOCHROME BD2 SUBUNIT II"/>
    <property type="match status" value="1"/>
</dbReference>
<comment type="caution">
    <text evidence="8">The sequence shown here is derived from an EMBL/GenBank/DDBJ whole genome shotgun (WGS) entry which is preliminary data.</text>
</comment>
<dbReference type="EMBL" id="JAHDTB010000011">
    <property type="protein sequence ID" value="MBW8288644.1"/>
    <property type="molecule type" value="Genomic_DNA"/>
</dbReference>
<dbReference type="InterPro" id="IPR003317">
    <property type="entry name" value="Cyt-d_oxidase_su2"/>
</dbReference>
<keyword evidence="3" id="KW-1003">Cell membrane</keyword>
<feature type="transmembrane region" description="Helical" evidence="7">
    <location>
        <begin position="223"/>
        <end position="247"/>
    </location>
</feature>
<keyword evidence="5 7" id="KW-1133">Transmembrane helix</keyword>
<evidence type="ECO:0000256" key="2">
    <source>
        <dbReference type="ARBA" id="ARBA00007543"/>
    </source>
</evidence>
<gene>
    <name evidence="8" type="primary">cydB</name>
    <name evidence="8" type="ORF">KIF53_13500</name>
</gene>
<evidence type="ECO:0000313" key="9">
    <source>
        <dbReference type="Proteomes" id="UP000711178"/>
    </source>
</evidence>
<feature type="transmembrane region" description="Helical" evidence="7">
    <location>
        <begin position="190"/>
        <end position="211"/>
    </location>
</feature>
<evidence type="ECO:0000256" key="1">
    <source>
        <dbReference type="ARBA" id="ARBA00004651"/>
    </source>
</evidence>
<comment type="subcellular location">
    <subcellularLocation>
        <location evidence="1">Cell membrane</location>
        <topology evidence="1">Multi-pass membrane protein</topology>
    </subcellularLocation>
</comment>
<feature type="transmembrane region" description="Helical" evidence="7">
    <location>
        <begin position="12"/>
        <end position="41"/>
    </location>
</feature>
<keyword evidence="9" id="KW-1185">Reference proteome</keyword>
<evidence type="ECO:0000256" key="6">
    <source>
        <dbReference type="ARBA" id="ARBA00023136"/>
    </source>
</evidence>
<feature type="transmembrane region" description="Helical" evidence="7">
    <location>
        <begin position="149"/>
        <end position="169"/>
    </location>
</feature>
<dbReference type="PANTHER" id="PTHR43141:SF4">
    <property type="entry name" value="CYTOCHROME BD2 SUBUNIT II"/>
    <property type="match status" value="1"/>
</dbReference>
<organism evidence="8 9">
    <name type="scientific">Chromobacterium subtsugae</name>
    <dbReference type="NCBI Taxonomy" id="251747"/>
    <lineage>
        <taxon>Bacteria</taxon>
        <taxon>Pseudomonadati</taxon>
        <taxon>Pseudomonadota</taxon>
        <taxon>Betaproteobacteria</taxon>
        <taxon>Neisseriales</taxon>
        <taxon>Chromobacteriaceae</taxon>
        <taxon>Chromobacterium</taxon>
    </lineage>
</organism>
<feature type="transmembrane region" description="Helical" evidence="7">
    <location>
        <begin position="118"/>
        <end position="137"/>
    </location>
</feature>
<accession>A0ABS7FEY9</accession>
<dbReference type="RefSeq" id="WP_043580026.1">
    <property type="nucleotide sequence ID" value="NZ_CP142381.1"/>
</dbReference>
<dbReference type="GeneID" id="89686401"/>
<comment type="similarity">
    <text evidence="2">Belongs to the cytochrome ubiquinol oxidase subunit 2 family.</text>
</comment>